<reference evidence="5" key="1">
    <citation type="journal article" date="2023" name="Plant J.">
        <title>Genome sequences and population genomics provide insights into the demographic history, inbreeding, and mutation load of two 'living fossil' tree species of Dipteronia.</title>
        <authorList>
            <person name="Feng Y."/>
            <person name="Comes H.P."/>
            <person name="Chen J."/>
            <person name="Zhu S."/>
            <person name="Lu R."/>
            <person name="Zhang X."/>
            <person name="Li P."/>
            <person name="Qiu J."/>
            <person name="Olsen K.M."/>
            <person name="Qiu Y."/>
        </authorList>
    </citation>
    <scope>NUCLEOTIDE SEQUENCE</scope>
    <source>
        <strain evidence="5">KIB01</strain>
    </source>
</reference>
<keyword evidence="2" id="KW-0645">Protease</keyword>
<dbReference type="InterPro" id="IPR038765">
    <property type="entry name" value="Papain-like_cys_pep_sf"/>
</dbReference>
<dbReference type="Pfam" id="PF02902">
    <property type="entry name" value="Peptidase_C48"/>
    <property type="match status" value="1"/>
</dbReference>
<evidence type="ECO:0000256" key="2">
    <source>
        <dbReference type="ARBA" id="ARBA00022670"/>
    </source>
</evidence>
<dbReference type="SUPFAM" id="SSF54001">
    <property type="entry name" value="Cysteine proteinases"/>
    <property type="match status" value="1"/>
</dbReference>
<organism evidence="5 6">
    <name type="scientific">Dipteronia dyeriana</name>
    <dbReference type="NCBI Taxonomy" id="168575"/>
    <lineage>
        <taxon>Eukaryota</taxon>
        <taxon>Viridiplantae</taxon>
        <taxon>Streptophyta</taxon>
        <taxon>Embryophyta</taxon>
        <taxon>Tracheophyta</taxon>
        <taxon>Spermatophyta</taxon>
        <taxon>Magnoliopsida</taxon>
        <taxon>eudicotyledons</taxon>
        <taxon>Gunneridae</taxon>
        <taxon>Pentapetalae</taxon>
        <taxon>rosids</taxon>
        <taxon>malvids</taxon>
        <taxon>Sapindales</taxon>
        <taxon>Sapindaceae</taxon>
        <taxon>Hippocastanoideae</taxon>
        <taxon>Acereae</taxon>
        <taxon>Dipteronia</taxon>
    </lineage>
</organism>
<evidence type="ECO:0000256" key="1">
    <source>
        <dbReference type="ARBA" id="ARBA00005234"/>
    </source>
</evidence>
<dbReference type="Proteomes" id="UP001280121">
    <property type="component" value="Unassembled WGS sequence"/>
</dbReference>
<proteinExistence type="inferred from homology"/>
<evidence type="ECO:0000313" key="6">
    <source>
        <dbReference type="Proteomes" id="UP001280121"/>
    </source>
</evidence>
<dbReference type="GO" id="GO:0006508">
    <property type="term" value="P:proteolysis"/>
    <property type="evidence" value="ECO:0007669"/>
    <property type="project" value="UniProtKB-KW"/>
</dbReference>
<name>A0AAD9TMZ2_9ROSI</name>
<comment type="similarity">
    <text evidence="1">Belongs to the peptidase C48 family.</text>
</comment>
<dbReference type="Gene3D" id="3.40.395.10">
    <property type="entry name" value="Adenoviral Proteinase, Chain A"/>
    <property type="match status" value="1"/>
</dbReference>
<evidence type="ECO:0000259" key="4">
    <source>
        <dbReference type="PROSITE" id="PS50600"/>
    </source>
</evidence>
<protein>
    <recommendedName>
        <fullName evidence="4">Ubiquitin-like protease family profile domain-containing protein</fullName>
    </recommendedName>
</protein>
<dbReference type="AlphaFoldDB" id="A0AAD9TMZ2"/>
<dbReference type="InterPro" id="IPR003653">
    <property type="entry name" value="Peptidase_C48_C"/>
</dbReference>
<keyword evidence="6" id="KW-1185">Reference proteome</keyword>
<dbReference type="GO" id="GO:0008234">
    <property type="term" value="F:cysteine-type peptidase activity"/>
    <property type="evidence" value="ECO:0007669"/>
    <property type="project" value="InterPro"/>
</dbReference>
<dbReference type="EMBL" id="JANJYI010000008">
    <property type="protein sequence ID" value="KAK2638781.1"/>
    <property type="molecule type" value="Genomic_DNA"/>
</dbReference>
<evidence type="ECO:0000313" key="5">
    <source>
        <dbReference type="EMBL" id="KAK2638781.1"/>
    </source>
</evidence>
<gene>
    <name evidence="5" type="ORF">Ddye_026576</name>
</gene>
<accession>A0AAD9TMZ2</accession>
<dbReference type="PROSITE" id="PS50600">
    <property type="entry name" value="ULP_PROTEASE"/>
    <property type="match status" value="1"/>
</dbReference>
<sequence length="154" mass="18081">MDVDDKSFLEHQYRKMMPRDSSEEITLRLWNVLRSWWKDDDLTTVLGGTSIGCRPWHEVDMVLIPCNIGGQHWLLVTVDLTCGKMFIVDPWRQEVLAHIRKQQVAPLRYFVPLMLHQAEFHTEHPVGLEKFKKTSKPFDVSVVSKKRIPQQKKS</sequence>
<evidence type="ECO:0000256" key="3">
    <source>
        <dbReference type="ARBA" id="ARBA00022801"/>
    </source>
</evidence>
<feature type="domain" description="Ubiquitin-like protease family profile" evidence="4">
    <location>
        <begin position="1"/>
        <end position="154"/>
    </location>
</feature>
<comment type="caution">
    <text evidence="5">The sequence shown here is derived from an EMBL/GenBank/DDBJ whole genome shotgun (WGS) entry which is preliminary data.</text>
</comment>
<keyword evidence="3" id="KW-0378">Hydrolase</keyword>